<dbReference type="RefSeq" id="WP_106726213.1">
    <property type="nucleotide sequence ID" value="NZ_PXYL01000014.1"/>
</dbReference>
<proteinExistence type="predicted"/>
<feature type="signal peptide" evidence="1">
    <location>
        <begin position="1"/>
        <end position="40"/>
    </location>
</feature>
<dbReference type="Gene3D" id="3.40.50.1980">
    <property type="entry name" value="Nitrogenase molybdenum iron protein domain"/>
    <property type="match status" value="2"/>
</dbReference>
<dbReference type="AlphaFoldDB" id="A0A2P7S4C9"/>
<keyword evidence="1" id="KW-0732">Signal</keyword>
<dbReference type="SUPFAM" id="SSF53807">
    <property type="entry name" value="Helical backbone' metal receptor"/>
    <property type="match status" value="1"/>
</dbReference>
<evidence type="ECO:0000313" key="3">
    <source>
        <dbReference type="EMBL" id="PSJ57314.1"/>
    </source>
</evidence>
<dbReference type="GO" id="GO:0071281">
    <property type="term" value="P:cellular response to iron ion"/>
    <property type="evidence" value="ECO:0007669"/>
    <property type="project" value="TreeGrafter"/>
</dbReference>
<keyword evidence="4" id="KW-1185">Reference proteome</keyword>
<dbReference type="InterPro" id="IPR002491">
    <property type="entry name" value="ABC_transptr_periplasmic_BD"/>
</dbReference>
<organism evidence="3 4">
    <name type="scientific">Pseudaminobacter soli</name>
    <name type="common">ex Li et al. 2025</name>
    <dbReference type="NCBI Taxonomy" id="1295366"/>
    <lineage>
        <taxon>Bacteria</taxon>
        <taxon>Pseudomonadati</taxon>
        <taxon>Pseudomonadota</taxon>
        <taxon>Alphaproteobacteria</taxon>
        <taxon>Hyphomicrobiales</taxon>
        <taxon>Phyllobacteriaceae</taxon>
        <taxon>Pseudaminobacter</taxon>
    </lineage>
</organism>
<dbReference type="PANTHER" id="PTHR30535:SF34">
    <property type="entry name" value="MOLYBDATE-BINDING PROTEIN MOLA"/>
    <property type="match status" value="1"/>
</dbReference>
<feature type="domain" description="Fe/B12 periplasmic-binding" evidence="2">
    <location>
        <begin position="46"/>
        <end position="298"/>
    </location>
</feature>
<evidence type="ECO:0000259" key="2">
    <source>
        <dbReference type="PROSITE" id="PS50983"/>
    </source>
</evidence>
<evidence type="ECO:0000313" key="4">
    <source>
        <dbReference type="Proteomes" id="UP000240653"/>
    </source>
</evidence>
<dbReference type="Proteomes" id="UP000240653">
    <property type="component" value="Unassembled WGS sequence"/>
</dbReference>
<name>A0A2P7S4C9_9HYPH</name>
<evidence type="ECO:0000256" key="1">
    <source>
        <dbReference type="SAM" id="SignalP"/>
    </source>
</evidence>
<protein>
    <submittedName>
        <fullName evidence="3">ABC transporter substrate-binding protein</fullName>
    </submittedName>
</protein>
<accession>A0A2P7S4C9</accession>
<dbReference type="EMBL" id="PXYL01000014">
    <property type="protein sequence ID" value="PSJ57314.1"/>
    <property type="molecule type" value="Genomic_DNA"/>
</dbReference>
<dbReference type="InterPro" id="IPR050902">
    <property type="entry name" value="ABC_Transporter_SBP"/>
</dbReference>
<dbReference type="PROSITE" id="PS50983">
    <property type="entry name" value="FE_B12_PBP"/>
    <property type="match status" value="1"/>
</dbReference>
<feature type="chain" id="PRO_5015132686" evidence="1">
    <location>
        <begin position="41"/>
        <end position="299"/>
    </location>
</feature>
<sequence length="299" mass="31773">MRQATATRQSKAERVGVLSRVVAAVSALVFAPAASVPAIAAEPPHRVVSMNVCTDQLAMLLAGEGQLYSVSYLASDPSASVLAGEAGRYAVNHGLAEEVFLMSPDLVIAGTYTTRTTVALLRRLGFRVEEFAPASSFADIREHIMRMGEILGRQEKAFELVAQMDAELAELRAQPSSGKTVALYYANNYTSGAGTLVDETVKAAGLVNIADKLGMQGTSQLPLELLVLEKPDLVVTSEGEYAAPALAEQGYVHPAFKALTGGRKAVNVPSKYTICGAPFTLEAVRIMRDAARTQEGKTQ</sequence>
<dbReference type="PANTHER" id="PTHR30535">
    <property type="entry name" value="VITAMIN B12-BINDING PROTEIN"/>
    <property type="match status" value="1"/>
</dbReference>
<dbReference type="Pfam" id="PF01497">
    <property type="entry name" value="Peripla_BP_2"/>
    <property type="match status" value="1"/>
</dbReference>
<gene>
    <name evidence="3" type="ORF">C7I85_22200</name>
</gene>
<comment type="caution">
    <text evidence="3">The sequence shown here is derived from an EMBL/GenBank/DDBJ whole genome shotgun (WGS) entry which is preliminary data.</text>
</comment>
<reference evidence="3 4" key="1">
    <citation type="submission" date="2018-03" db="EMBL/GenBank/DDBJ databases">
        <title>The draft genome of Mesorhizobium soli JCM 19897.</title>
        <authorList>
            <person name="Li L."/>
            <person name="Liu L."/>
            <person name="Liang L."/>
            <person name="Wang T."/>
            <person name="Zhang X."/>
        </authorList>
    </citation>
    <scope>NUCLEOTIDE SEQUENCE [LARGE SCALE GENOMIC DNA]</scope>
    <source>
        <strain evidence="3 4">JCM 19897</strain>
    </source>
</reference>
<dbReference type="OrthoDB" id="1632039at2"/>